<dbReference type="Gene3D" id="3.30.1360.10">
    <property type="entry name" value="RNA polymerase, RBP11-like subunit"/>
    <property type="match status" value="1"/>
</dbReference>
<dbReference type="Pfam" id="PF01193">
    <property type="entry name" value="RNA_pol_L"/>
    <property type="match status" value="1"/>
</dbReference>
<dbReference type="WBParaSite" id="SRAE_1000023300.1">
    <property type="protein sequence ID" value="SRAE_1000023300.1"/>
    <property type="gene ID" value="WBGene00256827"/>
</dbReference>
<dbReference type="OrthoDB" id="3784at2759"/>
<gene>
    <name evidence="6 8 9" type="ORF">SRAE_1000023300</name>
</gene>
<accession>A0A090L1G4</accession>
<dbReference type="InterPro" id="IPR011262">
    <property type="entry name" value="DNA-dir_RNA_pol_insert"/>
</dbReference>
<keyword evidence="7" id="KW-1185">Reference proteome</keyword>
<dbReference type="GO" id="GO:0046983">
    <property type="term" value="F:protein dimerization activity"/>
    <property type="evidence" value="ECO:0007669"/>
    <property type="project" value="InterPro"/>
</dbReference>
<dbReference type="STRING" id="34506.A0A090L1G4"/>
<dbReference type="InterPro" id="IPR033901">
    <property type="entry name" value="RNAPI/III_AC40"/>
</dbReference>
<dbReference type="GO" id="GO:0003899">
    <property type="term" value="F:DNA-directed RNA polymerase activity"/>
    <property type="evidence" value="ECO:0007669"/>
    <property type="project" value="InterPro"/>
</dbReference>
<dbReference type="InterPro" id="IPR036643">
    <property type="entry name" value="RNApol_insert_sf"/>
</dbReference>
<dbReference type="GO" id="GO:0006351">
    <property type="term" value="P:DNA-templated transcription"/>
    <property type="evidence" value="ECO:0007669"/>
    <property type="project" value="InterPro"/>
</dbReference>
<evidence type="ECO:0000313" key="9">
    <source>
        <dbReference type="WormBase" id="SRAE_1000023300"/>
    </source>
</evidence>
<evidence type="ECO:0000313" key="7">
    <source>
        <dbReference type="Proteomes" id="UP000035682"/>
    </source>
</evidence>
<evidence type="ECO:0000256" key="1">
    <source>
        <dbReference type="ARBA" id="ARBA00022478"/>
    </source>
</evidence>
<evidence type="ECO:0000256" key="4">
    <source>
        <dbReference type="SAM" id="MobiDB-lite"/>
    </source>
</evidence>
<keyword evidence="1 6" id="KW-0240">DNA-directed RNA polymerase</keyword>
<comment type="similarity">
    <text evidence="3">Belongs to the archaeal Rpo3/eukaryotic RPB3 RNA polymerase subunit family.</text>
</comment>
<dbReference type="CTD" id="36374322"/>
<dbReference type="InterPro" id="IPR050518">
    <property type="entry name" value="Rpo3/RPB3_RNA_Pol_subunit"/>
</dbReference>
<dbReference type="GO" id="GO:0005736">
    <property type="term" value="C:RNA polymerase I complex"/>
    <property type="evidence" value="ECO:0007669"/>
    <property type="project" value="TreeGrafter"/>
</dbReference>
<reference evidence="6 7" key="1">
    <citation type="submission" date="2014-09" db="EMBL/GenBank/DDBJ databases">
        <authorList>
            <person name="Martin A.A."/>
        </authorList>
    </citation>
    <scope>NUCLEOTIDE SEQUENCE</scope>
    <source>
        <strain evidence="7">ED321</strain>
        <strain evidence="6">ED321 Heterogonic</strain>
    </source>
</reference>
<dbReference type="EMBL" id="LN609528">
    <property type="protein sequence ID" value="CEF61957.1"/>
    <property type="molecule type" value="Genomic_DNA"/>
</dbReference>
<dbReference type="GO" id="GO:0005666">
    <property type="term" value="C:RNA polymerase III complex"/>
    <property type="evidence" value="ECO:0007669"/>
    <property type="project" value="TreeGrafter"/>
</dbReference>
<dbReference type="CDD" id="cd07032">
    <property type="entry name" value="RNAP_I_II_AC40"/>
    <property type="match status" value="1"/>
</dbReference>
<name>A0A090L1G4_STRRB</name>
<evidence type="ECO:0000256" key="3">
    <source>
        <dbReference type="ARBA" id="ARBA00025804"/>
    </source>
</evidence>
<dbReference type="HAMAP" id="MF_00320">
    <property type="entry name" value="RNApol_arch_Rpo3"/>
    <property type="match status" value="1"/>
</dbReference>
<keyword evidence="2" id="KW-0804">Transcription</keyword>
<dbReference type="InterPro" id="IPR036603">
    <property type="entry name" value="RBP11-like"/>
</dbReference>
<feature type="region of interest" description="Disordered" evidence="4">
    <location>
        <begin position="64"/>
        <end position="87"/>
    </location>
</feature>
<dbReference type="GeneID" id="36374322"/>
<protein>
    <submittedName>
        <fullName evidence="6 8">DNA-directed RNA polymerases I and III subunit RPAC1</fullName>
    </submittedName>
</protein>
<dbReference type="WormBase" id="SRAE_1000023300">
    <property type="protein sequence ID" value="SRP11613"/>
    <property type="gene ID" value="WBGene00256827"/>
</dbReference>
<dbReference type="SMART" id="SM00662">
    <property type="entry name" value="RPOLD"/>
    <property type="match status" value="1"/>
</dbReference>
<dbReference type="AlphaFoldDB" id="A0A090L1G4"/>
<dbReference type="PANTHER" id="PTHR11800">
    <property type="entry name" value="DNA-DIRECTED RNA POLYMERASE"/>
    <property type="match status" value="1"/>
</dbReference>
<evidence type="ECO:0000256" key="2">
    <source>
        <dbReference type="ARBA" id="ARBA00023163"/>
    </source>
</evidence>
<feature type="domain" description="DNA-directed RNA polymerase RpoA/D/Rpb3-type" evidence="5">
    <location>
        <begin position="282"/>
        <end position="573"/>
    </location>
</feature>
<evidence type="ECO:0000259" key="5">
    <source>
        <dbReference type="SMART" id="SM00662"/>
    </source>
</evidence>
<dbReference type="SUPFAM" id="SSF55257">
    <property type="entry name" value="RBP11-like subunits of RNA polymerase"/>
    <property type="match status" value="1"/>
</dbReference>
<dbReference type="SUPFAM" id="SSF56553">
    <property type="entry name" value="Insert subdomain of RNA polymerase alpha subunit"/>
    <property type="match status" value="1"/>
</dbReference>
<dbReference type="Proteomes" id="UP000035682">
    <property type="component" value="Unplaced"/>
</dbReference>
<dbReference type="InterPro" id="IPR011263">
    <property type="entry name" value="DNA-dir_RNA_pol_RpoA/D/Rpb3"/>
</dbReference>
<reference evidence="8" key="2">
    <citation type="submission" date="2020-12" db="UniProtKB">
        <authorList>
            <consortium name="WormBaseParasite"/>
        </authorList>
    </citation>
    <scope>IDENTIFICATION</scope>
</reference>
<dbReference type="InterPro" id="IPR022842">
    <property type="entry name" value="RNAP_Rpo3/Rpb3/RPAC1"/>
</dbReference>
<dbReference type="Pfam" id="PF01000">
    <property type="entry name" value="RNA_pol_A_bac"/>
    <property type="match status" value="1"/>
</dbReference>
<proteinExistence type="inferred from homology"/>
<dbReference type="Gene3D" id="2.170.120.12">
    <property type="entry name" value="DNA-directed RNA polymerase, insert domain"/>
    <property type="match status" value="1"/>
</dbReference>
<evidence type="ECO:0000313" key="6">
    <source>
        <dbReference type="EMBL" id="CEF61957.1"/>
    </source>
</evidence>
<evidence type="ECO:0000313" key="8">
    <source>
        <dbReference type="WBParaSite" id="SRAE_1000023300.1"/>
    </source>
</evidence>
<organism evidence="6">
    <name type="scientific">Strongyloides ratti</name>
    <name type="common">Parasitic roundworm</name>
    <dbReference type="NCBI Taxonomy" id="34506"/>
    <lineage>
        <taxon>Eukaryota</taxon>
        <taxon>Metazoa</taxon>
        <taxon>Ecdysozoa</taxon>
        <taxon>Nematoda</taxon>
        <taxon>Chromadorea</taxon>
        <taxon>Rhabditida</taxon>
        <taxon>Tylenchina</taxon>
        <taxon>Panagrolaimomorpha</taxon>
        <taxon>Strongyloidoidea</taxon>
        <taxon>Strongyloididae</taxon>
        <taxon>Strongyloides</taxon>
    </lineage>
</organism>
<sequence>MVGRKKANLPVSNEDFQSTKITSPKFDDTINFIERKNTCKILSESSTNILQLPMETPMNSTVRSINSPMSGSTGGTPPRRSKISTDATPKRVDKQLFSKFNAFVTPAQMDPFRNSSFKIAQNPDDTNIHGQFLQINRTLEEDIIKSTVRRRPNVKTIAYNTTYERPTAGGREQIQILSESTIFKQQTLKIISKIIAGILTFTLRRFDAIQIFGEIMSMDYEDSNGAMAHEKLIMEEERVLNTYDSATDYASNSSSFNIFKDVKNYVNNIRIKIINVIPEENTIEFDLINVEAPIANTLRRVLLAEVPTMAIEKVMLYQNTSVIQDEVLCHRLGLLPLKADPRKFDWPGVKIEGINEEGVDMEEEPPVDPKKHLVFDFHVKCVESKVKVQSGSKVSNYENEVVKSNQIIWHPIGNQAEEFGDDPPRMVHDDVIVAKLKGGQEIEAKLHCVKGIGRDHAKFSPVATASYRLLPTITLKEDVYGDAAIKFQQCFSEGVVDVVDSEHGPKAVVVNARNDLCSRNVLRHEEFKDIVELGRIKNHFIFSVESTGALKAEELVIEACKIIQWKAQGLKSLVQMKFKKL</sequence>
<dbReference type="PANTHER" id="PTHR11800:SF13">
    <property type="entry name" value="DNA-DIRECTED RNA POLYMERASES I AND III SUBUNIT RPAC1"/>
    <property type="match status" value="1"/>
</dbReference>
<dbReference type="RefSeq" id="XP_024501159.1">
    <property type="nucleotide sequence ID" value="XM_024647042.1"/>
</dbReference>